<organism evidence="1 2">
    <name type="scientific">Rathayibacter tanaceti</name>
    <dbReference type="NCBI Taxonomy" id="1671680"/>
    <lineage>
        <taxon>Bacteria</taxon>
        <taxon>Bacillati</taxon>
        <taxon>Actinomycetota</taxon>
        <taxon>Actinomycetes</taxon>
        <taxon>Micrococcales</taxon>
        <taxon>Microbacteriaceae</taxon>
        <taxon>Rathayibacter</taxon>
    </lineage>
</organism>
<evidence type="ECO:0000313" key="1">
    <source>
        <dbReference type="EMBL" id="KZX22295.1"/>
    </source>
</evidence>
<accession>A0A166IFH5</accession>
<dbReference type="EMBL" id="LIIN01000010">
    <property type="protein sequence ID" value="KZX22295.1"/>
    <property type="molecule type" value="Genomic_DNA"/>
</dbReference>
<protein>
    <submittedName>
        <fullName evidence="1">Uncharacterized protein</fullName>
    </submittedName>
</protein>
<gene>
    <name evidence="1" type="ORF">ACH61_00536</name>
</gene>
<sequence>MPPSQVPTTFRADENEGATTRETARVCAVAAHDPLPVVVHAGSPRSGGPWHDRTMTDTSAPGETARHSTRRLVLIAVAVLGLAGVVALALVPLQYWALSAQGLDDACRVSLGGVPPEAGELVRGFWSWWPLGGACEWKLLDGTTAVDRPDWSTTVVAGVGAALLLAGIALAAVSSLRRSRTRTQVQRAGL</sequence>
<name>A0A166IFH5_9MICO</name>
<reference evidence="1 2" key="1">
    <citation type="submission" date="2015-08" db="EMBL/GenBank/DDBJ databases">
        <title>Draft Genome Sequence of Rathayibacter sp. Strain VKM Ac-2596 Isolated from Leaf Gall Induced by Plant-Parasitic Nematodes.</title>
        <authorList>
            <person name="Vasilenko O.V."/>
            <person name="Starodumova I.P."/>
            <person name="Tarlachkov S.V."/>
            <person name="Dorofeeva L.V."/>
            <person name="Evtushenko L.I."/>
        </authorList>
    </citation>
    <scope>NUCLEOTIDE SEQUENCE [LARGE SCALE GENOMIC DNA]</scope>
    <source>
        <strain evidence="1 2">VKM Ac-2596</strain>
    </source>
</reference>
<dbReference type="AlphaFoldDB" id="A0A166IFH5"/>
<keyword evidence="2" id="KW-1185">Reference proteome</keyword>
<proteinExistence type="predicted"/>
<comment type="caution">
    <text evidence="1">The sequence shown here is derived from an EMBL/GenBank/DDBJ whole genome shotgun (WGS) entry which is preliminary data.</text>
</comment>
<evidence type="ECO:0000313" key="2">
    <source>
        <dbReference type="Proteomes" id="UP000076717"/>
    </source>
</evidence>
<dbReference type="Proteomes" id="UP000076717">
    <property type="component" value="Unassembled WGS sequence"/>
</dbReference>